<proteinExistence type="predicted"/>
<dbReference type="RefSeq" id="WP_112571082.1">
    <property type="nucleotide sequence ID" value="NZ_CP043450.1"/>
</dbReference>
<accession>A0A364WTI5</accession>
<evidence type="ECO:0000313" key="3">
    <source>
        <dbReference type="Proteomes" id="UP000250557"/>
    </source>
</evidence>
<dbReference type="OrthoDB" id="788836at2"/>
<dbReference type="EMBL" id="CP043450">
    <property type="protein sequence ID" value="QEM13702.1"/>
    <property type="molecule type" value="Genomic_DNA"/>
</dbReference>
<dbReference type="AlphaFoldDB" id="A0A364WTI5"/>
<name>A0A364WTI5_9SPHI</name>
<reference evidence="2 3" key="1">
    <citation type="submission" date="2019-08" db="EMBL/GenBank/DDBJ databases">
        <title>Comparative genome analysis confer to the adaptation heavy metal polluted environment.</title>
        <authorList>
            <person name="Li Y."/>
        </authorList>
    </citation>
    <scope>NUCLEOTIDE SEQUENCE [LARGE SCALE GENOMIC DNA]</scope>
    <source>
        <strain evidence="2">P1</strain>
        <strain evidence="1 3">P2</strain>
    </source>
</reference>
<dbReference type="Proteomes" id="UP000251402">
    <property type="component" value="Chromosome"/>
</dbReference>
<keyword evidence="4" id="KW-1185">Reference proteome</keyword>
<protein>
    <submittedName>
        <fullName evidence="2">Uncharacterized protein</fullName>
    </submittedName>
</protein>
<organism evidence="2 4">
    <name type="scientific">Mucilaginibacter rubeus</name>
    <dbReference type="NCBI Taxonomy" id="2027860"/>
    <lineage>
        <taxon>Bacteria</taxon>
        <taxon>Pseudomonadati</taxon>
        <taxon>Bacteroidota</taxon>
        <taxon>Sphingobacteriia</taxon>
        <taxon>Sphingobacteriales</taxon>
        <taxon>Sphingobacteriaceae</taxon>
        <taxon>Mucilaginibacter</taxon>
    </lineage>
</organism>
<evidence type="ECO:0000313" key="1">
    <source>
        <dbReference type="EMBL" id="QEM06185.1"/>
    </source>
</evidence>
<dbReference type="KEGG" id="mrub:DEO27_028040"/>
<gene>
    <name evidence="2" type="ORF">DEO27_028040</name>
    <name evidence="1" type="ORF">DIU31_022685</name>
</gene>
<evidence type="ECO:0000313" key="4">
    <source>
        <dbReference type="Proteomes" id="UP000251402"/>
    </source>
</evidence>
<dbReference type="Proteomes" id="UP000250557">
    <property type="component" value="Chromosome"/>
</dbReference>
<evidence type="ECO:0000313" key="2">
    <source>
        <dbReference type="EMBL" id="QEM13702.1"/>
    </source>
</evidence>
<sequence>MVKIKEGYIMTAREKAEFDRVNALPRKTAGRVDYYYKPQTKYPPRIYVYMHAETWCDRNRRPMGLFYAHPFLSRPMNREEIEYHHFDIRLCYHQYEDWDKLIYAEQQEAEELNKESAGTGSDFLEKLMGYRERYTIGKQENSKRVTRTEIPEKEESTMIRDLIQHGQNYSVTEIGERLRTEQIGKKRLAILILLRELYRNASGESIKLTITASDIERKVFVSQECIRKNFVRRVFQKNPLFAIEEIQTRYPDFNETMLYHDLNRKKAKSKRKKTKPIVDLRRCQLEKLARKLSLEDISEQDYQSTCCRIVLLQNAHTLRLPIPLTVTLNKDTLVYSFNWRTRETVVKSFVDLANTQGMTHEQLGKRYQEITGSNYSF</sequence>
<dbReference type="EMBL" id="CP043451">
    <property type="protein sequence ID" value="QEM06185.1"/>
    <property type="molecule type" value="Genomic_DNA"/>
</dbReference>